<accession>A0AAP0JIA6</accession>
<dbReference type="EMBL" id="JBBNAG010000005">
    <property type="protein sequence ID" value="KAK9133397.1"/>
    <property type="molecule type" value="Genomic_DNA"/>
</dbReference>
<proteinExistence type="predicted"/>
<sequence>MSPSEQEEVRRQLDDLLEKGFIHPSMSPWGASLLFVKKKDGSMRICINNRKLNQVTVRNSYPLPKMDDLFD</sequence>
<evidence type="ECO:0008006" key="3">
    <source>
        <dbReference type="Google" id="ProtNLM"/>
    </source>
</evidence>
<evidence type="ECO:0000313" key="1">
    <source>
        <dbReference type="EMBL" id="KAK9133397.1"/>
    </source>
</evidence>
<dbReference type="PANTHER" id="PTHR15503">
    <property type="entry name" value="LDOC1 RELATED"/>
    <property type="match status" value="1"/>
</dbReference>
<keyword evidence="2" id="KW-1185">Reference proteome</keyword>
<dbReference type="Proteomes" id="UP001419268">
    <property type="component" value="Unassembled WGS sequence"/>
</dbReference>
<dbReference type="SUPFAM" id="SSF56672">
    <property type="entry name" value="DNA/RNA polymerases"/>
    <property type="match status" value="1"/>
</dbReference>
<name>A0AAP0JIA6_9MAGN</name>
<comment type="caution">
    <text evidence="1">The sequence shown here is derived from an EMBL/GenBank/DDBJ whole genome shotgun (WGS) entry which is preliminary data.</text>
</comment>
<dbReference type="PANTHER" id="PTHR15503:SF45">
    <property type="entry name" value="RNA-DIRECTED DNA POLYMERASE HOMOLOG"/>
    <property type="match status" value="1"/>
</dbReference>
<dbReference type="InterPro" id="IPR043128">
    <property type="entry name" value="Rev_trsase/Diguanyl_cyclase"/>
</dbReference>
<dbReference type="Gene3D" id="3.10.10.10">
    <property type="entry name" value="HIV Type 1 Reverse Transcriptase, subunit A, domain 1"/>
    <property type="match status" value="1"/>
</dbReference>
<gene>
    <name evidence="1" type="ORF">Scep_012925</name>
</gene>
<reference evidence="1 2" key="1">
    <citation type="submission" date="2024-01" db="EMBL/GenBank/DDBJ databases">
        <title>Genome assemblies of Stephania.</title>
        <authorList>
            <person name="Yang L."/>
        </authorList>
    </citation>
    <scope>NUCLEOTIDE SEQUENCE [LARGE SCALE GENOMIC DNA]</scope>
    <source>
        <strain evidence="1">JXDWG</strain>
        <tissue evidence="1">Leaf</tissue>
    </source>
</reference>
<dbReference type="AlphaFoldDB" id="A0AAP0JIA6"/>
<dbReference type="InterPro" id="IPR032567">
    <property type="entry name" value="RTL1-rel"/>
</dbReference>
<protein>
    <recommendedName>
        <fullName evidence="3">Reverse transcriptase domain-containing protein</fullName>
    </recommendedName>
</protein>
<evidence type="ECO:0000313" key="2">
    <source>
        <dbReference type="Proteomes" id="UP001419268"/>
    </source>
</evidence>
<dbReference type="InterPro" id="IPR043502">
    <property type="entry name" value="DNA/RNA_pol_sf"/>
</dbReference>
<dbReference type="Gene3D" id="3.30.70.270">
    <property type="match status" value="1"/>
</dbReference>
<organism evidence="1 2">
    <name type="scientific">Stephania cephalantha</name>
    <dbReference type="NCBI Taxonomy" id="152367"/>
    <lineage>
        <taxon>Eukaryota</taxon>
        <taxon>Viridiplantae</taxon>
        <taxon>Streptophyta</taxon>
        <taxon>Embryophyta</taxon>
        <taxon>Tracheophyta</taxon>
        <taxon>Spermatophyta</taxon>
        <taxon>Magnoliopsida</taxon>
        <taxon>Ranunculales</taxon>
        <taxon>Menispermaceae</taxon>
        <taxon>Menispermoideae</taxon>
        <taxon>Cissampelideae</taxon>
        <taxon>Stephania</taxon>
    </lineage>
</organism>